<evidence type="ECO:0000313" key="3">
    <source>
        <dbReference type="Proteomes" id="UP001139193"/>
    </source>
</evidence>
<protein>
    <submittedName>
        <fullName evidence="2">Uncharacterized protein</fullName>
    </submittedName>
</protein>
<feature type="transmembrane region" description="Helical" evidence="1">
    <location>
        <begin position="339"/>
        <end position="359"/>
    </location>
</feature>
<comment type="caution">
    <text evidence="2">The sequence shown here is derived from an EMBL/GenBank/DDBJ whole genome shotgun (WGS) entry which is preliminary data.</text>
</comment>
<organism evidence="2 3">
    <name type="scientific">Hymenobacter cyanobacteriorum</name>
    <dbReference type="NCBI Taxonomy" id="2926463"/>
    <lineage>
        <taxon>Bacteria</taxon>
        <taxon>Pseudomonadati</taxon>
        <taxon>Bacteroidota</taxon>
        <taxon>Cytophagia</taxon>
        <taxon>Cytophagales</taxon>
        <taxon>Hymenobacteraceae</taxon>
        <taxon>Hymenobacter</taxon>
    </lineage>
</organism>
<feature type="transmembrane region" description="Helical" evidence="1">
    <location>
        <begin position="256"/>
        <end position="277"/>
    </location>
</feature>
<proteinExistence type="predicted"/>
<keyword evidence="1" id="KW-0472">Membrane</keyword>
<accession>A0A9X1VCY6</accession>
<keyword evidence="1" id="KW-0812">Transmembrane</keyword>
<dbReference type="AlphaFoldDB" id="A0A9X1VCY6"/>
<feature type="transmembrane region" description="Helical" evidence="1">
    <location>
        <begin position="405"/>
        <end position="423"/>
    </location>
</feature>
<dbReference type="Proteomes" id="UP001139193">
    <property type="component" value="Unassembled WGS sequence"/>
</dbReference>
<feature type="transmembrane region" description="Helical" evidence="1">
    <location>
        <begin position="226"/>
        <end position="244"/>
    </location>
</feature>
<name>A0A9X1VCY6_9BACT</name>
<feature type="transmembrane region" description="Helical" evidence="1">
    <location>
        <begin position="151"/>
        <end position="168"/>
    </location>
</feature>
<feature type="transmembrane region" description="Helical" evidence="1">
    <location>
        <begin position="33"/>
        <end position="53"/>
    </location>
</feature>
<gene>
    <name evidence="2" type="ORF">MON38_00200</name>
</gene>
<feature type="transmembrane region" description="Helical" evidence="1">
    <location>
        <begin position="371"/>
        <end position="393"/>
    </location>
</feature>
<keyword evidence="3" id="KW-1185">Reference proteome</keyword>
<evidence type="ECO:0000313" key="2">
    <source>
        <dbReference type="EMBL" id="MCI1185823.1"/>
    </source>
</evidence>
<keyword evidence="1" id="KW-1133">Transmembrane helix</keyword>
<sequence>MRIALAILLNAALLAMLLPWLRRQWHWATANGWRWIFTVGLGLRVGVGLWRGLTLKFDAAYMTQVGNTVTRLLWDGELYILVQSITTFPDGHGAMIYQSTSNTWMLIKVLALLNFLSVSQGWLNALYLSLFAFIGCWVLSRILAERFLPTGAGVVAFLLWPSVWFWATGISKEAALLGSGAWLTARVVERLYPIPNCGEAKSTSLFWWWLGTLALAYLHFHMRYFFATPLLVVLCSIAFSHWLRRYRLTRPYRVQVIALATALGAIAWLAPQVSVAFRMNKFTSQVVRVYAFEVSHTIGRPHLEYPNLHPTIESIAAHAPLAVVNALTRPWLGETKQTFYLAAGLENAALLILFALFGLAAMHGCIGKLPVGLSIGLGLFCLMVAFLIGLTTPNLGSLSRYRSELLPFLLLLLLQNNYAVKLLKYLRLNRVNMNRLR</sequence>
<dbReference type="RefSeq" id="WP_241934117.1">
    <property type="nucleotide sequence ID" value="NZ_JALBGC010000001.1"/>
</dbReference>
<feature type="transmembrane region" description="Helical" evidence="1">
    <location>
        <begin position="125"/>
        <end position="144"/>
    </location>
</feature>
<evidence type="ECO:0000256" key="1">
    <source>
        <dbReference type="SAM" id="Phobius"/>
    </source>
</evidence>
<dbReference type="EMBL" id="JALBGC010000001">
    <property type="protein sequence ID" value="MCI1185823.1"/>
    <property type="molecule type" value="Genomic_DNA"/>
</dbReference>
<reference evidence="2" key="1">
    <citation type="submission" date="2022-03" db="EMBL/GenBank/DDBJ databases">
        <title>Bacterial whole genome sequence for Hymenobacter sp. DH14.</title>
        <authorList>
            <person name="Le V."/>
        </authorList>
    </citation>
    <scope>NUCLEOTIDE SEQUENCE</scope>
    <source>
        <strain evidence="2">DH14</strain>
    </source>
</reference>